<protein>
    <submittedName>
        <fullName evidence="2">Uncharacterized protein</fullName>
    </submittedName>
</protein>
<keyword evidence="3" id="KW-1185">Reference proteome</keyword>
<evidence type="ECO:0000256" key="1">
    <source>
        <dbReference type="SAM" id="MobiDB-lite"/>
    </source>
</evidence>
<organism evidence="2 3">
    <name type="scientific">Actinomadura harenae</name>
    <dbReference type="NCBI Taxonomy" id="2483351"/>
    <lineage>
        <taxon>Bacteria</taxon>
        <taxon>Bacillati</taxon>
        <taxon>Actinomycetota</taxon>
        <taxon>Actinomycetes</taxon>
        <taxon>Streptosporangiales</taxon>
        <taxon>Thermomonosporaceae</taxon>
        <taxon>Actinomadura</taxon>
    </lineage>
</organism>
<proteinExistence type="predicted"/>
<feature type="compositionally biased region" description="Basic residues" evidence="1">
    <location>
        <begin position="136"/>
        <end position="145"/>
    </location>
</feature>
<evidence type="ECO:0000313" key="2">
    <source>
        <dbReference type="EMBL" id="RMI39878.1"/>
    </source>
</evidence>
<dbReference type="AlphaFoldDB" id="A0A3M2LY22"/>
<dbReference type="RefSeq" id="WP_122197509.1">
    <property type="nucleotide sequence ID" value="NZ_JBHSKC010000034.1"/>
</dbReference>
<comment type="caution">
    <text evidence="2">The sequence shown here is derived from an EMBL/GenBank/DDBJ whole genome shotgun (WGS) entry which is preliminary data.</text>
</comment>
<name>A0A3M2LY22_9ACTN</name>
<reference evidence="2 3" key="1">
    <citation type="submission" date="2018-10" db="EMBL/GenBank/DDBJ databases">
        <title>Isolation from soil.</title>
        <authorList>
            <person name="Hu J."/>
        </authorList>
    </citation>
    <scope>NUCLEOTIDE SEQUENCE [LARGE SCALE GENOMIC DNA]</scope>
    <source>
        <strain evidence="2 3">NEAU-Ht49</strain>
    </source>
</reference>
<sequence>MRATITRTEVFAFARSLGADPRNIREITIEPLAVTVTTYRTDEAGQRVAADDGEPVREVTTIALVGEDGGPDRVLMRHPLLDAEVEVPASAVGQHAIAGWEAVVPAPAVADESAQAENVSAGGEPPAQLTGSKPTPRVRRKKEEE</sequence>
<accession>A0A3M2LY22</accession>
<feature type="region of interest" description="Disordered" evidence="1">
    <location>
        <begin position="111"/>
        <end position="145"/>
    </location>
</feature>
<dbReference type="EMBL" id="RFFG01000061">
    <property type="protein sequence ID" value="RMI39878.1"/>
    <property type="molecule type" value="Genomic_DNA"/>
</dbReference>
<dbReference type="Proteomes" id="UP000282674">
    <property type="component" value="Unassembled WGS sequence"/>
</dbReference>
<evidence type="ECO:0000313" key="3">
    <source>
        <dbReference type="Proteomes" id="UP000282674"/>
    </source>
</evidence>
<gene>
    <name evidence="2" type="ORF">EBO15_28335</name>
</gene>
<dbReference type="OrthoDB" id="10013643at2"/>